<dbReference type="Gene3D" id="3.10.310.10">
    <property type="entry name" value="Diaminopimelate Epimerase, Chain A, domain 1"/>
    <property type="match status" value="2"/>
</dbReference>
<keyword evidence="4" id="KW-1185">Reference proteome</keyword>
<dbReference type="Pfam" id="PF02567">
    <property type="entry name" value="PhzC-PhzF"/>
    <property type="match status" value="1"/>
</dbReference>
<name>A0A0D2LDI4_HYPSF</name>
<dbReference type="Proteomes" id="UP000054270">
    <property type="component" value="Unassembled WGS sequence"/>
</dbReference>
<evidence type="ECO:0008006" key="5">
    <source>
        <dbReference type="Google" id="ProtNLM"/>
    </source>
</evidence>
<dbReference type="GO" id="GO:0005737">
    <property type="term" value="C:cytoplasm"/>
    <property type="evidence" value="ECO:0007669"/>
    <property type="project" value="TreeGrafter"/>
</dbReference>
<dbReference type="OMA" id="DFPAQYP"/>
<keyword evidence="2" id="KW-0413">Isomerase</keyword>
<evidence type="ECO:0000256" key="1">
    <source>
        <dbReference type="ARBA" id="ARBA00008270"/>
    </source>
</evidence>
<dbReference type="PANTHER" id="PTHR13774:SF17">
    <property type="entry name" value="PHENAZINE BIOSYNTHESIS-LIKE DOMAIN-CONTAINING PROTEIN"/>
    <property type="match status" value="1"/>
</dbReference>
<protein>
    <recommendedName>
        <fullName evidence="5">Diaminopimelate epimerase-like protein</fullName>
    </recommendedName>
</protein>
<gene>
    <name evidence="3" type="ORF">HYPSUDRAFT_53038</name>
</gene>
<dbReference type="SUPFAM" id="SSF54506">
    <property type="entry name" value="Diaminopimelate epimerase-like"/>
    <property type="match status" value="1"/>
</dbReference>
<evidence type="ECO:0000256" key="2">
    <source>
        <dbReference type="ARBA" id="ARBA00023235"/>
    </source>
</evidence>
<dbReference type="InterPro" id="IPR003719">
    <property type="entry name" value="Phenazine_PhzF-like"/>
</dbReference>
<reference evidence="4" key="1">
    <citation type="submission" date="2014-04" db="EMBL/GenBank/DDBJ databases">
        <title>Evolutionary Origins and Diversification of the Mycorrhizal Mutualists.</title>
        <authorList>
            <consortium name="DOE Joint Genome Institute"/>
            <consortium name="Mycorrhizal Genomics Consortium"/>
            <person name="Kohler A."/>
            <person name="Kuo A."/>
            <person name="Nagy L.G."/>
            <person name="Floudas D."/>
            <person name="Copeland A."/>
            <person name="Barry K.W."/>
            <person name="Cichocki N."/>
            <person name="Veneault-Fourrey C."/>
            <person name="LaButti K."/>
            <person name="Lindquist E.A."/>
            <person name="Lipzen A."/>
            <person name="Lundell T."/>
            <person name="Morin E."/>
            <person name="Murat C."/>
            <person name="Riley R."/>
            <person name="Ohm R."/>
            <person name="Sun H."/>
            <person name="Tunlid A."/>
            <person name="Henrissat B."/>
            <person name="Grigoriev I.V."/>
            <person name="Hibbett D.S."/>
            <person name="Martin F."/>
        </authorList>
    </citation>
    <scope>NUCLEOTIDE SEQUENCE [LARGE SCALE GENOMIC DNA]</scope>
    <source>
        <strain evidence="4">FD-334 SS-4</strain>
    </source>
</reference>
<dbReference type="EMBL" id="KN817531">
    <property type="protein sequence ID" value="KJA25477.1"/>
    <property type="molecule type" value="Genomic_DNA"/>
</dbReference>
<evidence type="ECO:0000313" key="3">
    <source>
        <dbReference type="EMBL" id="KJA25477.1"/>
    </source>
</evidence>
<dbReference type="AlphaFoldDB" id="A0A0D2LDI4"/>
<comment type="similarity">
    <text evidence="1">Belongs to the PhzF family.</text>
</comment>
<accession>A0A0D2LDI4</accession>
<proteinExistence type="inferred from homology"/>
<evidence type="ECO:0000313" key="4">
    <source>
        <dbReference type="Proteomes" id="UP000054270"/>
    </source>
</evidence>
<dbReference type="STRING" id="945553.A0A0D2LDI4"/>
<dbReference type="PANTHER" id="PTHR13774">
    <property type="entry name" value="PHENAZINE BIOSYNTHESIS PROTEIN"/>
    <property type="match status" value="1"/>
</dbReference>
<dbReference type="GO" id="GO:0016853">
    <property type="term" value="F:isomerase activity"/>
    <property type="evidence" value="ECO:0007669"/>
    <property type="project" value="UniProtKB-KW"/>
</dbReference>
<sequence length="300" mass="31711">MTASRAPYALVTAFTTNPFGGNPAAVVFLDTAAVSNDDLGKIAANLNQPVLSVLTPEPLPSSEERVLVYNVRFILTSGREIPLCGHGTMAASKALFALPEVQAKGTHTVHFKTISGATLKAVELADGFIEIELPVADIQSASPEVQTTVKSHLDKAFGRDVRVKDIKVGTGSTYDAYVLVELDVGENLGGSTLDGEQLRGNGFRVNVITTQSPTPDVAFVSRMFAPTAVEGTGEDHVCGSAHGLLVPFWSSKLGIAPGEEIKAKQVSARGGDLRVVWEKEAGTFRLRGQCVTLASGELHI</sequence>
<organism evidence="3 4">
    <name type="scientific">Hypholoma sublateritium (strain FD-334 SS-4)</name>
    <dbReference type="NCBI Taxonomy" id="945553"/>
    <lineage>
        <taxon>Eukaryota</taxon>
        <taxon>Fungi</taxon>
        <taxon>Dikarya</taxon>
        <taxon>Basidiomycota</taxon>
        <taxon>Agaricomycotina</taxon>
        <taxon>Agaricomycetes</taxon>
        <taxon>Agaricomycetidae</taxon>
        <taxon>Agaricales</taxon>
        <taxon>Agaricineae</taxon>
        <taxon>Strophariaceae</taxon>
        <taxon>Hypholoma</taxon>
    </lineage>
</organism>
<dbReference type="OrthoDB" id="75169at2759"/>
<dbReference type="PIRSF" id="PIRSF016184">
    <property type="entry name" value="PhzC_PhzF"/>
    <property type="match status" value="1"/>
</dbReference>